<evidence type="ECO:0000313" key="9">
    <source>
        <dbReference type="Proteomes" id="UP000076925"/>
    </source>
</evidence>
<dbReference type="EMBL" id="ANNX02000051">
    <property type="protein sequence ID" value="KYC35730.1"/>
    <property type="molecule type" value="Genomic_DNA"/>
</dbReference>
<dbReference type="PROSITE" id="PS50198">
    <property type="entry name" value="PPIC_PPIASE_2"/>
    <property type="match status" value="1"/>
</dbReference>
<name>A0A139WTI3_9CYAN</name>
<dbReference type="InterPro" id="IPR000297">
    <property type="entry name" value="PPIase_PpiC"/>
</dbReference>
<dbReference type="Gene3D" id="3.10.50.40">
    <property type="match status" value="1"/>
</dbReference>
<proteinExistence type="predicted"/>
<keyword evidence="5 6" id="KW-0413">Isomerase</keyword>
<evidence type="ECO:0000256" key="1">
    <source>
        <dbReference type="ARBA" id="ARBA00000971"/>
    </source>
</evidence>
<evidence type="ECO:0000256" key="2">
    <source>
        <dbReference type="ARBA" id="ARBA00013194"/>
    </source>
</evidence>
<dbReference type="OrthoDB" id="507969at2"/>
<reference evidence="8 9" key="1">
    <citation type="journal article" date="2013" name="Genome Biol. Evol.">
        <title>Genomes of Stigonematalean cyanobacteria (subsection V) and the evolution of oxygenic photosynthesis from prokaryotes to plastids.</title>
        <authorList>
            <person name="Dagan T."/>
            <person name="Roettger M."/>
            <person name="Stucken K."/>
            <person name="Landan G."/>
            <person name="Koch R."/>
            <person name="Major P."/>
            <person name="Gould S.B."/>
            <person name="Goremykin V.V."/>
            <person name="Rippka R."/>
            <person name="Tandeau de Marsac N."/>
            <person name="Gugger M."/>
            <person name="Lockhart P.J."/>
            <person name="Allen J.F."/>
            <person name="Brune I."/>
            <person name="Maus I."/>
            <person name="Puhler A."/>
            <person name="Martin W.F."/>
        </authorList>
    </citation>
    <scope>NUCLEOTIDE SEQUENCE [LARGE SCALE GENOMIC DNA]</scope>
    <source>
        <strain evidence="8 9">PCC 7110</strain>
    </source>
</reference>
<dbReference type="InterPro" id="IPR027304">
    <property type="entry name" value="Trigger_fact/SurA_dom_sf"/>
</dbReference>
<dbReference type="PANTHER" id="PTHR47245">
    <property type="entry name" value="PEPTIDYLPROLYL ISOMERASE"/>
    <property type="match status" value="1"/>
</dbReference>
<keyword evidence="3" id="KW-0732">Signal</keyword>
<keyword evidence="4 6" id="KW-0697">Rotamase</keyword>
<keyword evidence="9" id="KW-1185">Reference proteome</keyword>
<evidence type="ECO:0000256" key="4">
    <source>
        <dbReference type="ARBA" id="ARBA00023110"/>
    </source>
</evidence>
<sequence>MTPILQIGSQIITKSNIVPLLKQYGILPQLVQEMVVESAISNITLSQEETVQIYKQFYQQQQLNSDADLQAWLQSRGIDRKQLDYQVTRNVKLENFKKTTWGDKLQSYFVQRKAKLDRVVYSLIRVKDICIAQELYFRIQEGEQSFSELAREYSDGPEAQTGGILGPVELGVPHPALAKMLSSVQPGQLLPPTPLGDWIVIVRLEKFLPAQLDEATKQRLVNELYENWLQTQLKECMQNIKEEFPEIQDEYKGIKSLDSASRVVNSEANNLS</sequence>
<accession>A0A139WTI3</accession>
<dbReference type="SUPFAM" id="SSF54534">
    <property type="entry name" value="FKBP-like"/>
    <property type="match status" value="1"/>
</dbReference>
<gene>
    <name evidence="8" type="ORF">WA1_07965</name>
</gene>
<comment type="caution">
    <text evidence="8">The sequence shown here is derived from an EMBL/GenBank/DDBJ whole genome shotgun (WGS) entry which is preliminary data.</text>
</comment>
<dbReference type="Pfam" id="PF00639">
    <property type="entry name" value="Rotamase"/>
    <property type="match status" value="1"/>
</dbReference>
<evidence type="ECO:0000256" key="5">
    <source>
        <dbReference type="ARBA" id="ARBA00023235"/>
    </source>
</evidence>
<dbReference type="SUPFAM" id="SSF109998">
    <property type="entry name" value="Triger factor/SurA peptide-binding domain-like"/>
    <property type="match status" value="1"/>
</dbReference>
<protein>
    <recommendedName>
        <fullName evidence="2">peptidylprolyl isomerase</fullName>
        <ecNumber evidence="2">5.2.1.8</ecNumber>
    </recommendedName>
</protein>
<dbReference type="InterPro" id="IPR050245">
    <property type="entry name" value="PrsA_foldase"/>
</dbReference>
<dbReference type="STRING" id="128403.WA1_07965"/>
<organism evidence="8 9">
    <name type="scientific">Scytonema hofmannii PCC 7110</name>
    <dbReference type="NCBI Taxonomy" id="128403"/>
    <lineage>
        <taxon>Bacteria</taxon>
        <taxon>Bacillati</taxon>
        <taxon>Cyanobacteriota</taxon>
        <taxon>Cyanophyceae</taxon>
        <taxon>Nostocales</taxon>
        <taxon>Scytonemataceae</taxon>
        <taxon>Scytonema</taxon>
    </lineage>
</organism>
<feature type="domain" description="PpiC" evidence="7">
    <location>
        <begin position="114"/>
        <end position="206"/>
    </location>
</feature>
<evidence type="ECO:0000256" key="3">
    <source>
        <dbReference type="ARBA" id="ARBA00022729"/>
    </source>
</evidence>
<dbReference type="PANTHER" id="PTHR47245:SF1">
    <property type="entry name" value="FOLDASE PROTEIN PRSA"/>
    <property type="match status" value="1"/>
</dbReference>
<dbReference type="InterPro" id="IPR046357">
    <property type="entry name" value="PPIase_dom_sf"/>
</dbReference>
<evidence type="ECO:0000256" key="6">
    <source>
        <dbReference type="PROSITE-ProRule" id="PRU00278"/>
    </source>
</evidence>
<dbReference type="EC" id="5.2.1.8" evidence="2"/>
<dbReference type="RefSeq" id="WP_017749051.1">
    <property type="nucleotide sequence ID" value="NZ_KQ976354.1"/>
</dbReference>
<dbReference type="Proteomes" id="UP000076925">
    <property type="component" value="Unassembled WGS sequence"/>
</dbReference>
<comment type="catalytic activity">
    <reaction evidence="1">
        <text>[protein]-peptidylproline (omega=180) = [protein]-peptidylproline (omega=0)</text>
        <dbReference type="Rhea" id="RHEA:16237"/>
        <dbReference type="Rhea" id="RHEA-COMP:10747"/>
        <dbReference type="Rhea" id="RHEA-COMP:10748"/>
        <dbReference type="ChEBI" id="CHEBI:83833"/>
        <dbReference type="ChEBI" id="CHEBI:83834"/>
        <dbReference type="EC" id="5.2.1.8"/>
    </reaction>
</comment>
<dbReference type="AlphaFoldDB" id="A0A139WTI3"/>
<evidence type="ECO:0000313" key="8">
    <source>
        <dbReference type="EMBL" id="KYC35730.1"/>
    </source>
</evidence>
<dbReference type="GO" id="GO:0003755">
    <property type="term" value="F:peptidyl-prolyl cis-trans isomerase activity"/>
    <property type="evidence" value="ECO:0007669"/>
    <property type="project" value="UniProtKB-KW"/>
</dbReference>
<evidence type="ECO:0000259" key="7">
    <source>
        <dbReference type="PROSITE" id="PS50198"/>
    </source>
</evidence>